<evidence type="ECO:0000313" key="1">
    <source>
        <dbReference type="EMBL" id="MBW0465199.1"/>
    </source>
</evidence>
<name>A0A9Q3BH53_9BASI</name>
<protein>
    <submittedName>
        <fullName evidence="1">Uncharacterized protein</fullName>
    </submittedName>
</protein>
<comment type="caution">
    <text evidence="1">The sequence shown here is derived from an EMBL/GenBank/DDBJ whole genome shotgun (WGS) entry which is preliminary data.</text>
</comment>
<proteinExistence type="predicted"/>
<dbReference type="EMBL" id="AVOT02000977">
    <property type="protein sequence ID" value="MBW0465199.1"/>
    <property type="molecule type" value="Genomic_DNA"/>
</dbReference>
<sequence>MRQQQIPVQFQLPSQQALPTTSISHNHMSSSELPEAFQQFHQPIQPISSSTCQELFISHSGTADQFCQKISPSLRQPTEIEHSKNQGSYSYQPLPQVQPIHPSFSPIVQNPIQVTPSSASYLDCLAFEASPISTKLSTQFQSTSFHHLINPSIQTQTRKPGVSATAIGFPYYFTIPAIGTFFLVNEDSGVSRNFSTPTVSPQDTKTLKSHVIAHRVTDPPKSCNQRDFHDSQQVFSSVPERKWLQLIDEPEIKPCSLPIELLPKKPEKMKWRPLPLTDGPSRNEAVRQAIENVEDPSLRLLKPDNTSIPTNSLACPIGTLEI</sequence>
<keyword evidence="2" id="KW-1185">Reference proteome</keyword>
<reference evidence="1" key="1">
    <citation type="submission" date="2021-03" db="EMBL/GenBank/DDBJ databases">
        <title>Draft genome sequence of rust myrtle Austropuccinia psidii MF-1, a brazilian biotype.</title>
        <authorList>
            <person name="Quecine M.C."/>
            <person name="Pachon D.M.R."/>
            <person name="Bonatelli M.L."/>
            <person name="Correr F.H."/>
            <person name="Franceschini L.M."/>
            <person name="Leite T.F."/>
            <person name="Margarido G.R.A."/>
            <person name="Almeida C.A."/>
            <person name="Ferrarezi J.A."/>
            <person name="Labate C.A."/>
        </authorList>
    </citation>
    <scope>NUCLEOTIDE SEQUENCE</scope>
    <source>
        <strain evidence="1">MF-1</strain>
    </source>
</reference>
<organism evidence="1 2">
    <name type="scientific">Austropuccinia psidii MF-1</name>
    <dbReference type="NCBI Taxonomy" id="1389203"/>
    <lineage>
        <taxon>Eukaryota</taxon>
        <taxon>Fungi</taxon>
        <taxon>Dikarya</taxon>
        <taxon>Basidiomycota</taxon>
        <taxon>Pucciniomycotina</taxon>
        <taxon>Pucciniomycetes</taxon>
        <taxon>Pucciniales</taxon>
        <taxon>Sphaerophragmiaceae</taxon>
        <taxon>Austropuccinia</taxon>
    </lineage>
</organism>
<accession>A0A9Q3BH53</accession>
<gene>
    <name evidence="1" type="ORF">O181_004914</name>
</gene>
<evidence type="ECO:0000313" key="2">
    <source>
        <dbReference type="Proteomes" id="UP000765509"/>
    </source>
</evidence>
<dbReference type="Proteomes" id="UP000765509">
    <property type="component" value="Unassembled WGS sequence"/>
</dbReference>
<dbReference type="AlphaFoldDB" id="A0A9Q3BH53"/>